<reference evidence="1" key="2">
    <citation type="submission" date="2020-09" db="EMBL/GenBank/DDBJ databases">
        <authorList>
            <person name="Sun Q."/>
            <person name="Ohkuma M."/>
        </authorList>
    </citation>
    <scope>NUCLEOTIDE SEQUENCE</scope>
    <source>
        <strain evidence="1">JCM 4834</strain>
    </source>
</reference>
<organism evidence="1 2">
    <name type="scientific">Streptomyces subrutilus</name>
    <dbReference type="NCBI Taxonomy" id="36818"/>
    <lineage>
        <taxon>Bacteria</taxon>
        <taxon>Bacillati</taxon>
        <taxon>Actinomycetota</taxon>
        <taxon>Actinomycetes</taxon>
        <taxon>Kitasatosporales</taxon>
        <taxon>Streptomycetaceae</taxon>
        <taxon>Streptomyces</taxon>
    </lineage>
</organism>
<reference evidence="1" key="1">
    <citation type="journal article" date="2014" name="Int. J. Syst. Evol. Microbiol.">
        <title>Complete genome sequence of Corynebacterium casei LMG S-19264T (=DSM 44701T), isolated from a smear-ripened cheese.</title>
        <authorList>
            <consortium name="US DOE Joint Genome Institute (JGI-PGF)"/>
            <person name="Walter F."/>
            <person name="Albersmeier A."/>
            <person name="Kalinowski J."/>
            <person name="Ruckert C."/>
        </authorList>
    </citation>
    <scope>NUCLEOTIDE SEQUENCE</scope>
    <source>
        <strain evidence="1">JCM 4834</strain>
    </source>
</reference>
<sequence length="64" mass="7084">MKGPVGTYTAADQAHHRAGLDRLTRYLADQGYSVIEDARGREKTYLIVYRLSGHESDVPAATYA</sequence>
<accession>A0A918RGG7</accession>
<evidence type="ECO:0000313" key="1">
    <source>
        <dbReference type="EMBL" id="GGZ98074.1"/>
    </source>
</evidence>
<protein>
    <submittedName>
        <fullName evidence="1">Uncharacterized protein</fullName>
    </submittedName>
</protein>
<dbReference type="RefSeq" id="WP_229886951.1">
    <property type="nucleotide sequence ID" value="NZ_BMVX01000047.1"/>
</dbReference>
<dbReference type="Proteomes" id="UP000634660">
    <property type="component" value="Unassembled WGS sequence"/>
</dbReference>
<comment type="caution">
    <text evidence="1">The sequence shown here is derived from an EMBL/GenBank/DDBJ whole genome shotgun (WGS) entry which is preliminary data.</text>
</comment>
<gene>
    <name evidence="1" type="ORF">GCM10010371_67230</name>
</gene>
<name>A0A918RGG7_9ACTN</name>
<dbReference type="AlphaFoldDB" id="A0A918RGG7"/>
<proteinExistence type="predicted"/>
<evidence type="ECO:0000313" key="2">
    <source>
        <dbReference type="Proteomes" id="UP000634660"/>
    </source>
</evidence>
<dbReference type="EMBL" id="BMVX01000047">
    <property type="protein sequence ID" value="GGZ98074.1"/>
    <property type="molecule type" value="Genomic_DNA"/>
</dbReference>